<feature type="domain" description="LysM" evidence="3">
    <location>
        <begin position="562"/>
        <end position="605"/>
    </location>
</feature>
<name>A0ABS5VXL8_9BACT</name>
<organism evidence="4 5">
    <name type="scientific">Chryseosolibacter indicus</name>
    <dbReference type="NCBI Taxonomy" id="2782351"/>
    <lineage>
        <taxon>Bacteria</taxon>
        <taxon>Pseudomonadati</taxon>
        <taxon>Bacteroidota</taxon>
        <taxon>Cytophagia</taxon>
        <taxon>Cytophagales</taxon>
        <taxon>Chryseotaleaceae</taxon>
        <taxon>Chryseosolibacter</taxon>
    </lineage>
</organism>
<dbReference type="PANTHER" id="PTHR33734:SF22">
    <property type="entry name" value="MEMBRANE-BOUND LYTIC MUREIN TRANSGLYCOSYLASE D"/>
    <property type="match status" value="1"/>
</dbReference>
<dbReference type="PANTHER" id="PTHR33734">
    <property type="entry name" value="LYSM DOMAIN-CONTAINING GPI-ANCHORED PROTEIN 2"/>
    <property type="match status" value="1"/>
</dbReference>
<dbReference type="Pfam" id="PF01476">
    <property type="entry name" value="LysM"/>
    <property type="match status" value="4"/>
</dbReference>
<dbReference type="EMBL" id="JAHESD010000087">
    <property type="protein sequence ID" value="MBT1706168.1"/>
    <property type="molecule type" value="Genomic_DNA"/>
</dbReference>
<evidence type="ECO:0000313" key="4">
    <source>
        <dbReference type="EMBL" id="MBT1706168.1"/>
    </source>
</evidence>
<comment type="caution">
    <text evidence="4">The sequence shown here is derived from an EMBL/GenBank/DDBJ whole genome shotgun (WGS) entry which is preliminary data.</text>
</comment>
<dbReference type="SMART" id="SM00257">
    <property type="entry name" value="LysM"/>
    <property type="match status" value="3"/>
</dbReference>
<reference evidence="4 5" key="1">
    <citation type="submission" date="2021-05" db="EMBL/GenBank/DDBJ databases">
        <title>A Polyphasic approach of four new species of the genus Ohtaekwangia: Ohtaekwangia histidinii sp. nov., Ohtaekwangia cretensis sp. nov., Ohtaekwangia indiensis sp. nov., Ohtaekwangia reichenbachii sp. nov. from diverse environment.</title>
        <authorList>
            <person name="Octaviana S."/>
        </authorList>
    </citation>
    <scope>NUCLEOTIDE SEQUENCE [LARGE SCALE GENOMIC DNA]</scope>
    <source>
        <strain evidence="4 5">PWU20</strain>
    </source>
</reference>
<feature type="signal peptide" evidence="2">
    <location>
        <begin position="1"/>
        <end position="17"/>
    </location>
</feature>
<keyword evidence="5" id="KW-1185">Reference proteome</keyword>
<dbReference type="InterPro" id="IPR018392">
    <property type="entry name" value="LysM"/>
</dbReference>
<dbReference type="InterPro" id="IPR036779">
    <property type="entry name" value="LysM_dom_sf"/>
</dbReference>
<evidence type="ECO:0000259" key="3">
    <source>
        <dbReference type="PROSITE" id="PS51782"/>
    </source>
</evidence>
<dbReference type="RefSeq" id="WP_254157229.1">
    <property type="nucleotide sequence ID" value="NZ_JAHESD010000087.1"/>
</dbReference>
<dbReference type="SUPFAM" id="SSF54106">
    <property type="entry name" value="LysM domain"/>
    <property type="match status" value="3"/>
</dbReference>
<dbReference type="Gene3D" id="1.10.530.10">
    <property type="match status" value="1"/>
</dbReference>
<gene>
    <name evidence="4" type="ORF">KK060_22955</name>
</gene>
<proteinExistence type="predicted"/>
<feature type="chain" id="PRO_5046189466" evidence="2">
    <location>
        <begin position="18"/>
        <end position="609"/>
    </location>
</feature>
<evidence type="ECO:0000313" key="5">
    <source>
        <dbReference type="Proteomes" id="UP000772618"/>
    </source>
</evidence>
<feature type="compositionally biased region" description="Polar residues" evidence="1">
    <location>
        <begin position="459"/>
        <end position="472"/>
    </location>
</feature>
<feature type="region of interest" description="Disordered" evidence="1">
    <location>
        <begin position="456"/>
        <end position="475"/>
    </location>
</feature>
<dbReference type="PROSITE" id="PS51782">
    <property type="entry name" value="LYSM"/>
    <property type="match status" value="3"/>
</dbReference>
<feature type="domain" description="LysM" evidence="3">
    <location>
        <begin position="354"/>
        <end position="397"/>
    </location>
</feature>
<dbReference type="SUPFAM" id="SSF53955">
    <property type="entry name" value="Lysozyme-like"/>
    <property type="match status" value="1"/>
</dbReference>
<dbReference type="InterPro" id="IPR008258">
    <property type="entry name" value="Transglycosylase_SLT_dom_1"/>
</dbReference>
<dbReference type="Gene3D" id="3.10.350.10">
    <property type="entry name" value="LysM domain"/>
    <property type="match status" value="3"/>
</dbReference>
<dbReference type="CDD" id="cd16894">
    <property type="entry name" value="MltD-like"/>
    <property type="match status" value="1"/>
</dbReference>
<keyword evidence="2" id="KW-0732">Signal</keyword>
<feature type="domain" description="LysM" evidence="3">
    <location>
        <begin position="501"/>
        <end position="545"/>
    </location>
</feature>
<sequence length="609" mass="68401">MRIFTALLLAVSFFTAAQTPQVPHKMSFAGMSLTIRDDARKEIQKDVDALTASPRHFNIKAERAKIYFPVIEKILAEEDVPDDFKYLVLQESALIADAVSVSNAVGFWQFKDFTAKEMGLRVDKDIDERMNIAASTRGAARYIKKNNTFFDNWLYALQAYQMGAGGVMRSEKNTHKGEKHAEITSSTYWYVKKFLAHKVAFENVKGDGAVNLLVYQSKTKKSLSDFAKEVSADENELKEYNKWVRSGDIPDDRTYAVLIPIASGKTIPAESETIAARQETVSDKGTVKQETVKSKINGVPVIQALDGETPAKLATRAGVDLSAFLKWNDINYSSAVIPGAFYFLAKKRNRSEEDFHKLQKGETLWMVSQRYGVQLKKLKKYNRLQNETLKEGTMLWLSSTKPRNSSKNEKINTPIVEVDEGNTFNWSADPVQEVDLTTRKEEPVVSVVTDPISVVTSSGSNQVETNSNNTDSDPVAVSEKPVIITEDTVRVARVDEVPKKSEHLVVQGETLYAIAKKYNVSVMDLVNWNNLDLQQGIKPGQLLKLSENQQIVKVVSSNVEEIFHEVKPSDTLYSIARKYGVTIKDLMDWNQKKDFALSVGEKLRIRATQ</sequence>
<protein>
    <submittedName>
        <fullName evidence="4">LysM peptidoglycan-binding domain-containing protein</fullName>
    </submittedName>
</protein>
<dbReference type="Pfam" id="PF01464">
    <property type="entry name" value="SLT"/>
    <property type="match status" value="1"/>
</dbReference>
<accession>A0ABS5VXL8</accession>
<evidence type="ECO:0000256" key="2">
    <source>
        <dbReference type="SAM" id="SignalP"/>
    </source>
</evidence>
<evidence type="ECO:0000256" key="1">
    <source>
        <dbReference type="SAM" id="MobiDB-lite"/>
    </source>
</evidence>
<dbReference type="InterPro" id="IPR023346">
    <property type="entry name" value="Lysozyme-like_dom_sf"/>
</dbReference>
<dbReference type="CDD" id="cd00118">
    <property type="entry name" value="LysM"/>
    <property type="match status" value="3"/>
</dbReference>
<dbReference type="Proteomes" id="UP000772618">
    <property type="component" value="Unassembled WGS sequence"/>
</dbReference>